<evidence type="ECO:0000256" key="1">
    <source>
        <dbReference type="SAM" id="Coils"/>
    </source>
</evidence>
<sequence>MSDIIQDNKSVDPDFQYDVKFDKREFFTNPGKDRFVVEDRNNDGRKYERGKLGHLRQRDFPIVPSVSMKDVKEVDYDVLNQWRSSQELTTDKLRTSNNNNNANKSITVDDLLLTSGAATQSRDYKSGVKNSQGSILSIGRDLQIRQLLLKSMTKQASLETTSAFNKKIFNNVILKYKSGEASVIANNEDEEKEIEDKMLQKKIYSPEPLNYYNSNLLKHLKLKNGKLEKDIDDITDRLGNFDEYKSNFVNLIDINNLENSQIIKKETSQYNQNVINNNSIKLKNVENDMEKLDQLLITSINKNLQETTILKNLYTETEKQLDKKLFQTKIFSQKERYKKMSGSNYINKYISSDVNRGR</sequence>
<keyword evidence="3" id="KW-1185">Reference proteome</keyword>
<proteinExistence type="predicted"/>
<comment type="caution">
    <text evidence="2">The sequence shown here is derived from an EMBL/GenBank/DDBJ whole genome shotgun (WGS) entry which is preliminary data.</text>
</comment>
<keyword evidence="1" id="KW-0175">Coiled coil</keyword>
<accession>A0A1B7TFY7</accession>
<reference evidence="3" key="1">
    <citation type="journal article" date="2016" name="Proc. Natl. Acad. Sci. U.S.A.">
        <title>Comparative genomics of biotechnologically important yeasts.</title>
        <authorList>
            <person name="Riley R."/>
            <person name="Haridas S."/>
            <person name="Wolfe K.H."/>
            <person name="Lopes M.R."/>
            <person name="Hittinger C.T."/>
            <person name="Goeker M."/>
            <person name="Salamov A.A."/>
            <person name="Wisecaver J.H."/>
            <person name="Long T.M."/>
            <person name="Calvey C.H."/>
            <person name="Aerts A.L."/>
            <person name="Barry K.W."/>
            <person name="Choi C."/>
            <person name="Clum A."/>
            <person name="Coughlan A.Y."/>
            <person name="Deshpande S."/>
            <person name="Douglass A.P."/>
            <person name="Hanson S.J."/>
            <person name="Klenk H.-P."/>
            <person name="LaButti K.M."/>
            <person name="Lapidus A."/>
            <person name="Lindquist E.A."/>
            <person name="Lipzen A.M."/>
            <person name="Meier-Kolthoff J.P."/>
            <person name="Ohm R.A."/>
            <person name="Otillar R.P."/>
            <person name="Pangilinan J.L."/>
            <person name="Peng Y."/>
            <person name="Rokas A."/>
            <person name="Rosa C.A."/>
            <person name="Scheuner C."/>
            <person name="Sibirny A.A."/>
            <person name="Slot J.C."/>
            <person name="Stielow J.B."/>
            <person name="Sun H."/>
            <person name="Kurtzman C.P."/>
            <person name="Blackwell M."/>
            <person name="Grigoriev I.V."/>
            <person name="Jeffries T.W."/>
        </authorList>
    </citation>
    <scope>NUCLEOTIDE SEQUENCE [LARGE SCALE GENOMIC DNA]</scope>
    <source>
        <strain evidence="3">NRRL Y-1626</strain>
    </source>
</reference>
<organism evidence="2 3">
    <name type="scientific">Hanseniaspora valbyensis NRRL Y-1626</name>
    <dbReference type="NCBI Taxonomy" id="766949"/>
    <lineage>
        <taxon>Eukaryota</taxon>
        <taxon>Fungi</taxon>
        <taxon>Dikarya</taxon>
        <taxon>Ascomycota</taxon>
        <taxon>Saccharomycotina</taxon>
        <taxon>Saccharomycetes</taxon>
        <taxon>Saccharomycodales</taxon>
        <taxon>Saccharomycodaceae</taxon>
        <taxon>Hanseniaspora</taxon>
    </lineage>
</organism>
<dbReference type="AlphaFoldDB" id="A0A1B7TFY7"/>
<dbReference type="Proteomes" id="UP000092321">
    <property type="component" value="Unassembled WGS sequence"/>
</dbReference>
<feature type="coiled-coil region" evidence="1">
    <location>
        <begin position="275"/>
        <end position="302"/>
    </location>
</feature>
<evidence type="ECO:0000313" key="3">
    <source>
        <dbReference type="Proteomes" id="UP000092321"/>
    </source>
</evidence>
<evidence type="ECO:0000313" key="2">
    <source>
        <dbReference type="EMBL" id="OBA27662.1"/>
    </source>
</evidence>
<name>A0A1B7TFY7_9ASCO</name>
<dbReference type="EMBL" id="LXPE01000007">
    <property type="protein sequence ID" value="OBA27662.1"/>
    <property type="molecule type" value="Genomic_DNA"/>
</dbReference>
<protein>
    <submittedName>
        <fullName evidence="2">Uncharacterized protein</fullName>
    </submittedName>
</protein>
<gene>
    <name evidence="2" type="ORF">HANVADRAFT_48007</name>
</gene>
<dbReference type="OrthoDB" id="3973062at2759"/>